<dbReference type="EMBL" id="CAADEY010000083">
    <property type="protein sequence ID" value="VFJ60681.1"/>
    <property type="molecule type" value="Genomic_DNA"/>
</dbReference>
<dbReference type="Pfam" id="PF14384">
    <property type="entry name" value="BrnA_antitoxin"/>
    <property type="match status" value="1"/>
</dbReference>
<gene>
    <name evidence="1" type="ORF">BECKDK2373C_GA0170839_108318</name>
</gene>
<organism evidence="1">
    <name type="scientific">Candidatus Kentrum sp. DK</name>
    <dbReference type="NCBI Taxonomy" id="2126562"/>
    <lineage>
        <taxon>Bacteria</taxon>
        <taxon>Pseudomonadati</taxon>
        <taxon>Pseudomonadota</taxon>
        <taxon>Gammaproteobacteria</taxon>
        <taxon>Candidatus Kentrum</taxon>
    </lineage>
</organism>
<reference evidence="1" key="1">
    <citation type="submission" date="2019-02" db="EMBL/GenBank/DDBJ databases">
        <authorList>
            <person name="Gruber-Vodicka R. H."/>
            <person name="Seah K. B. B."/>
        </authorList>
    </citation>
    <scope>NUCLEOTIDE SEQUENCE</scope>
    <source>
        <strain evidence="1">BECK_DK161</strain>
    </source>
</reference>
<evidence type="ECO:0000313" key="1">
    <source>
        <dbReference type="EMBL" id="VFJ60681.1"/>
    </source>
</evidence>
<dbReference type="AlphaFoldDB" id="A0A450T2B4"/>
<name>A0A450T2B4_9GAMM</name>
<dbReference type="InterPro" id="IPR025528">
    <property type="entry name" value="BrnA_antitoxin"/>
</dbReference>
<accession>A0A450T2B4</accession>
<protein>
    <submittedName>
        <fullName evidence="1">BrnA antitoxin of type II toxin-antitoxin system</fullName>
    </submittedName>
</protein>
<sequence>MSDTKTASFEALRAMKKRGEIAATWPNAEAVELPDGFWDNAKLAIPTQKKQISLRVDSDIIEFFKSRGGGHLTRMHAVLRTYVDAQRAMHRP</sequence>
<proteinExistence type="predicted"/>